<name>S3L4E9_TREMA</name>
<dbReference type="PATRIC" id="fig|1125699.3.peg.2050"/>
<dbReference type="HOGENOM" id="CLU_071237_0_0_12"/>
<gene>
    <name evidence="1" type="ORF">HMPREF9194_02030</name>
</gene>
<sequence length="328" mass="37457">MKKIAIAVLVLCAGLLVPILAAERKAEIQNAHFVLADKEKGKELLLIEDDFTNALTPFDMSARLKTAKSVTKKQYFDFIKEQTLDWQEDEKNLLNGVFTEIKNLLKDYKIEVPEIVYLVKTTGHEEGNSAYCRNLNVIVFAQSMLNIDKEDLSELCLHELFHIYSRNNLDVREKLYNHIGFYKTGKLSIPDNINKNKITNPDAPANNYYFKAEINSEKTDVMPLLLATGPYDETKGGEFFNYMRLLFFAVDTGKDGCTLHVENGKYAVFPLSRISNYFEKVGKNTEYIIHAEEILADNFVILAKDKKDIQSPYVIDDMKSILKKTAGR</sequence>
<dbReference type="EMBL" id="ATFF01000006">
    <property type="protein sequence ID" value="EPF31679.1"/>
    <property type="molecule type" value="Genomic_DNA"/>
</dbReference>
<accession>S3L4E9</accession>
<dbReference type="RefSeq" id="WP_016526288.1">
    <property type="nucleotide sequence ID" value="NZ_KE332518.1"/>
</dbReference>
<evidence type="ECO:0000313" key="1">
    <source>
        <dbReference type="EMBL" id="EPF31679.1"/>
    </source>
</evidence>
<proteinExistence type="predicted"/>
<dbReference type="OrthoDB" id="9204554at2"/>
<dbReference type="Proteomes" id="UP000014541">
    <property type="component" value="Unassembled WGS sequence"/>
</dbReference>
<dbReference type="AlphaFoldDB" id="S3L4E9"/>
<comment type="caution">
    <text evidence="1">The sequence shown here is derived from an EMBL/GenBank/DDBJ whole genome shotgun (WGS) entry which is preliminary data.</text>
</comment>
<dbReference type="eggNOG" id="ENOG50322PT">
    <property type="taxonomic scope" value="Bacteria"/>
</dbReference>
<reference evidence="1 2" key="1">
    <citation type="submission" date="2013-04" db="EMBL/GenBank/DDBJ databases">
        <title>The Genome Sequence of Treponema maltophilum ATCC 51939.</title>
        <authorList>
            <consortium name="The Broad Institute Genomics Platform"/>
            <person name="Earl A."/>
            <person name="Ward D."/>
            <person name="Feldgarden M."/>
            <person name="Gevers D."/>
            <person name="Leonetti C."/>
            <person name="Blanton J.M."/>
            <person name="Dewhirst F.E."/>
            <person name="Izard J."/>
            <person name="Walker B."/>
            <person name="Young S."/>
            <person name="Zeng Q."/>
            <person name="Gargeya S."/>
            <person name="Fitzgerald M."/>
            <person name="Haas B."/>
            <person name="Abouelleil A."/>
            <person name="Allen A.W."/>
            <person name="Alvarado L."/>
            <person name="Arachchi H.M."/>
            <person name="Berlin A.M."/>
            <person name="Chapman S.B."/>
            <person name="Gainer-Dewar J."/>
            <person name="Goldberg J."/>
            <person name="Griggs A."/>
            <person name="Gujja S."/>
            <person name="Hansen M."/>
            <person name="Howarth C."/>
            <person name="Imamovic A."/>
            <person name="Ireland A."/>
            <person name="Larimer J."/>
            <person name="McCowan C."/>
            <person name="Murphy C."/>
            <person name="Pearson M."/>
            <person name="Poon T.W."/>
            <person name="Priest M."/>
            <person name="Roberts A."/>
            <person name="Saif S."/>
            <person name="Shea T."/>
            <person name="Sisk P."/>
            <person name="Sykes S."/>
            <person name="Wortman J."/>
            <person name="Nusbaum C."/>
            <person name="Birren B."/>
        </authorList>
    </citation>
    <scope>NUCLEOTIDE SEQUENCE [LARGE SCALE GENOMIC DNA]</scope>
    <source>
        <strain evidence="1 2">ATCC 51939</strain>
    </source>
</reference>
<protein>
    <submittedName>
        <fullName evidence="1">Uncharacterized protein</fullName>
    </submittedName>
</protein>
<evidence type="ECO:0000313" key="2">
    <source>
        <dbReference type="Proteomes" id="UP000014541"/>
    </source>
</evidence>
<keyword evidence="2" id="KW-1185">Reference proteome</keyword>
<organism evidence="1 2">
    <name type="scientific">Treponema maltophilum ATCC 51939</name>
    <dbReference type="NCBI Taxonomy" id="1125699"/>
    <lineage>
        <taxon>Bacteria</taxon>
        <taxon>Pseudomonadati</taxon>
        <taxon>Spirochaetota</taxon>
        <taxon>Spirochaetia</taxon>
        <taxon>Spirochaetales</taxon>
        <taxon>Treponemataceae</taxon>
        <taxon>Treponema</taxon>
    </lineage>
</organism>